<sequence length="220" mass="25113">MAWSWQYMFEDSDAVECHESCFSTTVGAYQTVKSPIWFSQNSYDSFERSKFSAVNDTAFEQWYFEGVSEAGEAFIVSLGRDPSYRPLGYGVLPLEMMFVFANGTRHAKTDFAFESRVRDCCGTVQGQWNTKRGSISWLVSQDLKKAEVEFHMPTVQGSAKIQSFTPARYADGISWPSKFARTQLAPHLNMVEAIPVGNVEVDLRILGQLFTIYWDWWTLP</sequence>
<organism evidence="2 3">
    <name type="scientific">Periconia macrospinosa</name>
    <dbReference type="NCBI Taxonomy" id="97972"/>
    <lineage>
        <taxon>Eukaryota</taxon>
        <taxon>Fungi</taxon>
        <taxon>Dikarya</taxon>
        <taxon>Ascomycota</taxon>
        <taxon>Pezizomycotina</taxon>
        <taxon>Dothideomycetes</taxon>
        <taxon>Pleosporomycetidae</taxon>
        <taxon>Pleosporales</taxon>
        <taxon>Massarineae</taxon>
        <taxon>Periconiaceae</taxon>
        <taxon>Periconia</taxon>
    </lineage>
</organism>
<dbReference type="InterPro" id="IPR056402">
    <property type="entry name" value="DA_N"/>
</dbReference>
<evidence type="ECO:0000259" key="1">
    <source>
        <dbReference type="Pfam" id="PF24137"/>
    </source>
</evidence>
<dbReference type="AlphaFoldDB" id="A0A2V1D0Y2"/>
<name>A0A2V1D0Y2_9PLEO</name>
<keyword evidence="3" id="KW-1185">Reference proteome</keyword>
<dbReference type="EMBL" id="KZ805808">
    <property type="protein sequence ID" value="PVH91651.1"/>
    <property type="molecule type" value="Genomic_DNA"/>
</dbReference>
<gene>
    <name evidence="2" type="ORF">DM02DRAFT_663755</name>
</gene>
<dbReference type="STRING" id="97972.A0A2V1D0Y2"/>
<protein>
    <recommendedName>
        <fullName evidence="1">Diels-Alderase N-terminal domain-containing protein</fullName>
    </recommendedName>
</protein>
<reference evidence="2 3" key="1">
    <citation type="journal article" date="2018" name="Sci. Rep.">
        <title>Comparative genomics provides insights into the lifestyle and reveals functional heterogeneity of dark septate endophytic fungi.</title>
        <authorList>
            <person name="Knapp D.G."/>
            <person name="Nemeth J.B."/>
            <person name="Barry K."/>
            <person name="Hainaut M."/>
            <person name="Henrissat B."/>
            <person name="Johnson J."/>
            <person name="Kuo A."/>
            <person name="Lim J.H.P."/>
            <person name="Lipzen A."/>
            <person name="Nolan M."/>
            <person name="Ohm R.A."/>
            <person name="Tamas L."/>
            <person name="Grigoriev I.V."/>
            <person name="Spatafora J.W."/>
            <person name="Nagy L.G."/>
            <person name="Kovacs G.M."/>
        </authorList>
    </citation>
    <scope>NUCLEOTIDE SEQUENCE [LARGE SCALE GENOMIC DNA]</scope>
    <source>
        <strain evidence="2 3">DSE2036</strain>
    </source>
</reference>
<proteinExistence type="predicted"/>
<accession>A0A2V1D0Y2</accession>
<dbReference type="OrthoDB" id="5344254at2759"/>
<evidence type="ECO:0000313" key="2">
    <source>
        <dbReference type="EMBL" id="PVH91651.1"/>
    </source>
</evidence>
<feature type="domain" description="Diels-Alderase N-terminal" evidence="1">
    <location>
        <begin position="40"/>
        <end position="207"/>
    </location>
</feature>
<dbReference type="Proteomes" id="UP000244855">
    <property type="component" value="Unassembled WGS sequence"/>
</dbReference>
<dbReference type="Pfam" id="PF24137">
    <property type="entry name" value="DA_N"/>
    <property type="match status" value="1"/>
</dbReference>
<evidence type="ECO:0000313" key="3">
    <source>
        <dbReference type="Proteomes" id="UP000244855"/>
    </source>
</evidence>